<accession>A0AAP0GUI0</accession>
<dbReference type="PROSITE" id="PS51294">
    <property type="entry name" value="HTH_MYB"/>
    <property type="match status" value="1"/>
</dbReference>
<keyword evidence="3" id="KW-0804">Transcription</keyword>
<organism evidence="7 8">
    <name type="scientific">Deinandra increscens subsp. villosa</name>
    <dbReference type="NCBI Taxonomy" id="3103831"/>
    <lineage>
        <taxon>Eukaryota</taxon>
        <taxon>Viridiplantae</taxon>
        <taxon>Streptophyta</taxon>
        <taxon>Embryophyta</taxon>
        <taxon>Tracheophyta</taxon>
        <taxon>Spermatophyta</taxon>
        <taxon>Magnoliopsida</taxon>
        <taxon>eudicotyledons</taxon>
        <taxon>Gunneridae</taxon>
        <taxon>Pentapetalae</taxon>
        <taxon>asterids</taxon>
        <taxon>campanulids</taxon>
        <taxon>Asterales</taxon>
        <taxon>Asteraceae</taxon>
        <taxon>Asteroideae</taxon>
        <taxon>Heliantheae alliance</taxon>
        <taxon>Madieae</taxon>
        <taxon>Madiinae</taxon>
        <taxon>Deinandra</taxon>
    </lineage>
</organism>
<gene>
    <name evidence="7" type="ORF">SSX86_018257</name>
</gene>
<dbReference type="InterPro" id="IPR009057">
    <property type="entry name" value="Homeodomain-like_sf"/>
</dbReference>
<dbReference type="FunFam" id="1.10.10.60:FF:000002">
    <property type="entry name" value="Myb family transcription factor"/>
    <property type="match status" value="1"/>
</dbReference>
<feature type="region of interest" description="Disordered" evidence="5">
    <location>
        <begin position="1"/>
        <end position="88"/>
    </location>
</feature>
<dbReference type="GO" id="GO:0003677">
    <property type="term" value="F:DNA binding"/>
    <property type="evidence" value="ECO:0007669"/>
    <property type="project" value="InterPro"/>
</dbReference>
<evidence type="ECO:0000256" key="2">
    <source>
        <dbReference type="ARBA" id="ARBA00023015"/>
    </source>
</evidence>
<evidence type="ECO:0000259" key="6">
    <source>
        <dbReference type="PROSITE" id="PS51294"/>
    </source>
</evidence>
<comment type="caution">
    <text evidence="7">The sequence shown here is derived from an EMBL/GenBank/DDBJ whole genome shotgun (WGS) entry which is preliminary data.</text>
</comment>
<dbReference type="InterPro" id="IPR017930">
    <property type="entry name" value="Myb_dom"/>
</dbReference>
<evidence type="ECO:0000313" key="7">
    <source>
        <dbReference type="EMBL" id="KAK9061077.1"/>
    </source>
</evidence>
<evidence type="ECO:0000256" key="4">
    <source>
        <dbReference type="ARBA" id="ARBA00023242"/>
    </source>
</evidence>
<keyword evidence="4" id="KW-0539">Nucleus</keyword>
<dbReference type="NCBIfam" id="TIGR01557">
    <property type="entry name" value="myb_SHAQKYF"/>
    <property type="match status" value="1"/>
</dbReference>
<dbReference type="InterPro" id="IPR006447">
    <property type="entry name" value="Myb_dom_plants"/>
</dbReference>
<evidence type="ECO:0000256" key="3">
    <source>
        <dbReference type="ARBA" id="ARBA00023163"/>
    </source>
</evidence>
<evidence type="ECO:0000256" key="1">
    <source>
        <dbReference type="ARBA" id="ARBA00004123"/>
    </source>
</evidence>
<protein>
    <recommendedName>
        <fullName evidence="6">HTH myb-type domain-containing protein</fullName>
    </recommendedName>
</protein>
<name>A0AAP0GUI0_9ASTR</name>
<dbReference type="Proteomes" id="UP001408789">
    <property type="component" value="Unassembled WGS sequence"/>
</dbReference>
<proteinExistence type="predicted"/>
<dbReference type="GO" id="GO:0003700">
    <property type="term" value="F:DNA-binding transcription factor activity"/>
    <property type="evidence" value="ECO:0007669"/>
    <property type="project" value="InterPro"/>
</dbReference>
<feature type="compositionally biased region" description="Acidic residues" evidence="5">
    <location>
        <begin position="30"/>
        <end position="44"/>
    </location>
</feature>
<dbReference type="AlphaFoldDB" id="A0AAP0GUI0"/>
<evidence type="ECO:0000313" key="8">
    <source>
        <dbReference type="Proteomes" id="UP001408789"/>
    </source>
</evidence>
<feature type="compositionally biased region" description="Low complexity" evidence="5">
    <location>
        <begin position="345"/>
        <end position="355"/>
    </location>
</feature>
<dbReference type="GO" id="GO:0005634">
    <property type="term" value="C:nucleus"/>
    <property type="evidence" value="ECO:0007669"/>
    <property type="project" value="UniProtKB-SubCell"/>
</dbReference>
<dbReference type="SUPFAM" id="SSF46689">
    <property type="entry name" value="Homeodomain-like"/>
    <property type="match status" value="1"/>
</dbReference>
<comment type="subcellular location">
    <subcellularLocation>
        <location evidence="1">Nucleus</location>
    </subcellularLocation>
</comment>
<dbReference type="PANTHER" id="PTHR31314">
    <property type="entry name" value="MYB FAMILY TRANSCRIPTION FACTOR PHL7-LIKE"/>
    <property type="match status" value="1"/>
</dbReference>
<dbReference type="InterPro" id="IPR046955">
    <property type="entry name" value="PHR1-like"/>
</dbReference>
<evidence type="ECO:0000256" key="5">
    <source>
        <dbReference type="SAM" id="MobiDB-lite"/>
    </source>
</evidence>
<dbReference type="Gene3D" id="1.10.10.60">
    <property type="entry name" value="Homeodomain-like"/>
    <property type="match status" value="1"/>
</dbReference>
<dbReference type="InterPro" id="IPR001005">
    <property type="entry name" value="SANT/Myb"/>
</dbReference>
<feature type="domain" description="HTH myb-type" evidence="6">
    <location>
        <begin position="95"/>
        <end position="150"/>
    </location>
</feature>
<dbReference type="PANTHER" id="PTHR31314:SF168">
    <property type="entry name" value="MYB-LIKE HTH TRANSCRIPTIONAL REGULATOR FAMILY PROTEIN"/>
    <property type="match status" value="1"/>
</dbReference>
<dbReference type="Pfam" id="PF00249">
    <property type="entry name" value="Myb_DNA-binding"/>
    <property type="match status" value="1"/>
</dbReference>
<keyword evidence="8" id="KW-1185">Reference proteome</keyword>
<dbReference type="EMBL" id="JBCNJP010000019">
    <property type="protein sequence ID" value="KAK9061077.1"/>
    <property type="molecule type" value="Genomic_DNA"/>
</dbReference>
<feature type="compositionally biased region" description="Low complexity" evidence="5">
    <location>
        <begin position="54"/>
        <end position="68"/>
    </location>
</feature>
<feature type="region of interest" description="Disordered" evidence="5">
    <location>
        <begin position="343"/>
        <end position="374"/>
    </location>
</feature>
<reference evidence="7 8" key="1">
    <citation type="submission" date="2024-04" db="EMBL/GenBank/DDBJ databases">
        <title>The reference genome of an endangered Asteraceae, Deinandra increscens subsp. villosa, native to the Central Coast of California.</title>
        <authorList>
            <person name="Guilliams M."/>
            <person name="Hasenstab-Lehman K."/>
            <person name="Meyer R."/>
            <person name="Mcevoy S."/>
        </authorList>
    </citation>
    <scope>NUCLEOTIDE SEQUENCE [LARGE SCALE GENOMIC DNA]</scope>
    <source>
        <tissue evidence="7">Leaf</tissue>
    </source>
</reference>
<sequence>MKKNSNFFEEDAQKDCPSKQLNPSFHDHVEEEDYDYDYDDDQSEEVDHSFTGPSEAKNGSSSSNSTVEEISDKKATGSGSVTGSVRPYVRSKNPRLRWTPGLHLRFVQAIERLGGQERATPKLVLQLMNIKGLSISHVKSHLQMYRSKKIDDPNEGMIKQGLLSEGDDHHIFHLSQLPMLQSYNQRSLYNFRYQDGLRNTQANLNYNPIMAGLKHEVYGSSMAEKILNIRNGLSSFSQDHAAWKNTQSNNIEESQLGLFKNLDGLTMLNQIQRKHTQMDTYITVKDEEPEKKVLKRKEVDQESELLDLNLSLQIKIPNKDHANSTKKGKGGFDENDLSLSLFSPNSCSNTSSVTRSSKHAKTMGGSRASLDLTL</sequence>
<keyword evidence="2" id="KW-0805">Transcription regulation</keyword>